<feature type="region of interest" description="Disordered" evidence="1">
    <location>
        <begin position="295"/>
        <end position="464"/>
    </location>
</feature>
<dbReference type="OrthoDB" id="6421042at2759"/>
<evidence type="ECO:0000256" key="1">
    <source>
        <dbReference type="SAM" id="MobiDB-lite"/>
    </source>
</evidence>
<evidence type="ECO:0000313" key="3">
    <source>
        <dbReference type="Proteomes" id="UP000887013"/>
    </source>
</evidence>
<feature type="compositionally biased region" description="Basic and acidic residues" evidence="1">
    <location>
        <begin position="34"/>
        <end position="44"/>
    </location>
</feature>
<sequence>MRFETDQAVKEISTHTMSFLSKNDSQHCFVPRKISIEQYRDRGMGDSQESNQDQPPTTMSSPKSNPIAMRTKSLRERFGSKRSYSENFKDPPETATTSPSKEGCRSVRPSLPIIGVPSIPTDESKDPQKIYNPYAQPQNLLQQQQQKRQMNVLSEHYNPYAIVPEETYCSALDINSQEGDPRFPWQRDAAVQCDLSPDPDGHRFTRRDSFFMMAKNAAEQKERKPSYSGITERFPTSLASLTDSLTTNLPSGLTSYPTGITALPSGLREEQSGQFLAEKFKEAYWHNLSICTEEDETPAAPEYPEPFKKEKKKKKTSMLQRALSERTRSRRLTYQTTSTEESRSPGLSPQRYPHLSNNSEGTPEYRHFPNPPAELPSAPTVNCSSAPSSRTETPPSDASPQTPPAAAPNSSPSRRNSDRRKRGFVRKNTQSAPDSFDNDDDSYTAGPTITQTSADPIDGPSKRPEGLSIGYFNFDSMQRLLDLSITASTKPEKPSFLLTPGGKI</sequence>
<dbReference type="Proteomes" id="UP000887013">
    <property type="component" value="Unassembled WGS sequence"/>
</dbReference>
<organism evidence="2 3">
    <name type="scientific">Nephila pilipes</name>
    <name type="common">Giant wood spider</name>
    <name type="synonym">Nephila maculata</name>
    <dbReference type="NCBI Taxonomy" id="299642"/>
    <lineage>
        <taxon>Eukaryota</taxon>
        <taxon>Metazoa</taxon>
        <taxon>Ecdysozoa</taxon>
        <taxon>Arthropoda</taxon>
        <taxon>Chelicerata</taxon>
        <taxon>Arachnida</taxon>
        <taxon>Araneae</taxon>
        <taxon>Araneomorphae</taxon>
        <taxon>Entelegynae</taxon>
        <taxon>Araneoidea</taxon>
        <taxon>Nephilidae</taxon>
        <taxon>Nephila</taxon>
    </lineage>
</organism>
<feature type="compositionally biased region" description="Polar residues" evidence="1">
    <location>
        <begin position="47"/>
        <end position="64"/>
    </location>
</feature>
<keyword evidence="3" id="KW-1185">Reference proteome</keyword>
<evidence type="ECO:0000313" key="2">
    <source>
        <dbReference type="EMBL" id="GFS45427.1"/>
    </source>
</evidence>
<feature type="region of interest" description="Disordered" evidence="1">
    <location>
        <begin position="31"/>
        <end position="127"/>
    </location>
</feature>
<feature type="compositionally biased region" description="Basic and acidic residues" evidence="1">
    <location>
        <begin position="73"/>
        <end position="92"/>
    </location>
</feature>
<feature type="compositionally biased region" description="Polar residues" evidence="1">
    <location>
        <begin position="445"/>
        <end position="454"/>
    </location>
</feature>
<accession>A0A8X6ME66</accession>
<protein>
    <submittedName>
        <fullName evidence="2">Uncharacterized protein</fullName>
    </submittedName>
</protein>
<reference evidence="2" key="1">
    <citation type="submission" date="2020-08" db="EMBL/GenBank/DDBJ databases">
        <title>Multicomponent nature underlies the extraordinary mechanical properties of spider dragline silk.</title>
        <authorList>
            <person name="Kono N."/>
            <person name="Nakamura H."/>
            <person name="Mori M."/>
            <person name="Yoshida Y."/>
            <person name="Ohtoshi R."/>
            <person name="Malay A.D."/>
            <person name="Moran D.A.P."/>
            <person name="Tomita M."/>
            <person name="Numata K."/>
            <person name="Arakawa K."/>
        </authorList>
    </citation>
    <scope>NUCLEOTIDE SEQUENCE</scope>
</reference>
<proteinExistence type="predicted"/>
<name>A0A8X6ME66_NEPPI</name>
<comment type="caution">
    <text evidence="2">The sequence shown here is derived from an EMBL/GenBank/DDBJ whole genome shotgun (WGS) entry which is preliminary data.</text>
</comment>
<dbReference type="AlphaFoldDB" id="A0A8X6ME66"/>
<feature type="compositionally biased region" description="Polar residues" evidence="1">
    <location>
        <begin position="379"/>
        <end position="392"/>
    </location>
</feature>
<gene>
    <name evidence="2" type="primary">AVEN_115764_1</name>
    <name evidence="2" type="ORF">NPIL_539341</name>
</gene>
<dbReference type="EMBL" id="BMAW01090536">
    <property type="protein sequence ID" value="GFS45427.1"/>
    <property type="molecule type" value="Genomic_DNA"/>
</dbReference>